<dbReference type="Gene3D" id="3.40.50.1010">
    <property type="entry name" value="5'-nuclease"/>
    <property type="match status" value="1"/>
</dbReference>
<dbReference type="GO" id="GO:0005524">
    <property type="term" value="F:ATP binding"/>
    <property type="evidence" value="ECO:0007669"/>
    <property type="project" value="UniProtKB-KW"/>
</dbReference>
<dbReference type="EMBL" id="DAKRPA010000100">
    <property type="protein sequence ID" value="DAZ98685.1"/>
    <property type="molecule type" value="Genomic_DNA"/>
</dbReference>
<feature type="region of interest" description="Disordered" evidence="3">
    <location>
        <begin position="1537"/>
        <end position="1558"/>
    </location>
</feature>
<comment type="caution">
    <text evidence="6">The sequence shown here is derived from an EMBL/GenBank/DDBJ whole genome shotgun (WGS) entry which is preliminary data.</text>
</comment>
<evidence type="ECO:0000259" key="5">
    <source>
        <dbReference type="PROSITE" id="PS51194"/>
    </source>
</evidence>
<keyword evidence="1" id="KW-0547">Nucleotide-binding</keyword>
<feature type="domain" description="Helicase ATP-binding" evidence="4">
    <location>
        <begin position="844"/>
        <end position="1022"/>
    </location>
</feature>
<dbReference type="InterPro" id="IPR027417">
    <property type="entry name" value="P-loop_NTPase"/>
</dbReference>
<proteinExistence type="predicted"/>
<accession>A0AAV2YX07</accession>
<evidence type="ECO:0000313" key="7">
    <source>
        <dbReference type="Proteomes" id="UP001146120"/>
    </source>
</evidence>
<dbReference type="InterPro" id="IPR006086">
    <property type="entry name" value="XPG-I_dom"/>
</dbReference>
<dbReference type="Pfam" id="PF00270">
    <property type="entry name" value="DEAD"/>
    <property type="match status" value="1"/>
</dbReference>
<feature type="compositionally biased region" description="Basic and acidic residues" evidence="3">
    <location>
        <begin position="1537"/>
        <end position="1547"/>
    </location>
</feature>
<dbReference type="SUPFAM" id="SSF88723">
    <property type="entry name" value="PIN domain-like"/>
    <property type="match status" value="1"/>
</dbReference>
<keyword evidence="7" id="KW-1185">Reference proteome</keyword>
<evidence type="ECO:0000259" key="4">
    <source>
        <dbReference type="PROSITE" id="PS51192"/>
    </source>
</evidence>
<name>A0AAV2YX07_9STRA</name>
<evidence type="ECO:0000256" key="2">
    <source>
        <dbReference type="ARBA" id="ARBA00022840"/>
    </source>
</evidence>
<feature type="compositionally biased region" description="Basic residues" evidence="3">
    <location>
        <begin position="758"/>
        <end position="768"/>
    </location>
</feature>
<dbReference type="Proteomes" id="UP001146120">
    <property type="component" value="Unassembled WGS sequence"/>
</dbReference>
<dbReference type="InterPro" id="IPR011545">
    <property type="entry name" value="DEAD/DEAH_box_helicase_dom"/>
</dbReference>
<keyword evidence="2" id="KW-0067">ATP-binding</keyword>
<evidence type="ECO:0000256" key="3">
    <source>
        <dbReference type="SAM" id="MobiDB-lite"/>
    </source>
</evidence>
<dbReference type="InterPro" id="IPR029060">
    <property type="entry name" value="PIN-like_dom_sf"/>
</dbReference>
<dbReference type="GO" id="GO:0003723">
    <property type="term" value="F:RNA binding"/>
    <property type="evidence" value="ECO:0007669"/>
    <property type="project" value="TreeGrafter"/>
</dbReference>
<dbReference type="Pfam" id="PF00271">
    <property type="entry name" value="Helicase_C"/>
    <property type="match status" value="1"/>
</dbReference>
<sequence length="1879" mass="208406">MGVHGLTTYCSATAATTSVEVADLHDVTLAVDLSGLMYHVCDAVVAQVERDGQCAIEWLLLGGNVARVGAWMEEWLQALASRSIQLLVIADPPRSLGIIDTRQEQSEADEVGGGAAALGGLDHRKDMCFQSRAMQKLDRLDQLQRLLFARDPSTGKTRLMVGDTQREEALRAMDKAFPFARMKVRASLAKRGIEVRTAPLEADEDLAELVRSGRAYAVLANDSDFLCMRGVRYIPMTDLHVHTKSTEPARVSARVFSPELLAEALQLEPEQLVDLAIVCKSDLTDVLDDEYALNQRLGFPPARARFLAAPLAAEHIRRNPALLRDPRLLALAKERPGVLEVLAEIYGFYGYLDVFQKAFPCVKRSTASIQGSQLNKCLELIDKYNYPDEAINLMQTGRWVMPIRFDALALTGAGRRTRTLLAKARQLCYYALGIKKVEEVSVHSTTGKAHSNVVEMENSKPLLPLLKFRPIKLVNRVLRDSMFRLLESDENARTFGSTAWGELAKLKKGGMSVRSVVCSLLLLVKADSCAPERERLLPPEVVDTFLLTSIICIAIPDEIRRLPVDCRVDHMDPHLCGIVGAYVQCLHHVWKARIILGEPMNPTSRGVIFFSAEVFAACCKLDRSKASMLTSDQRVRCKQLMESLGVVNPSTVQYVTKLVVKVTARWKILRQLVFAGSECKKATKPMDAATANRSSDAAALSSRESFGSVNKIMKTQPDELEKCGPKTGETVTELKTTAALGQKARKEKKRLEKEKFKKEKKAQKKREKQVKFEAKSKGNIAVGGDIDAVAKQKQVVTTESKAERGVDDDVSASGDNDGTPRQRTTDLRKLIETLPVFQHRHEILSNVQSNQLTVIQGETGCGKSTSVPQFLYDASVTTSLASREDAANVYVTQPRRIAAIELATTVAKMREGNTLGESGVVGETVGYRIGNKQCISSKTRITYVTTGYMVERLIHDPEALSTITHLVLDEVHERSMDVDFLLLLLHLSLHRHANVRLVIMSATMDARVLFKYFSKSLATKLVTKKPLFVGTKLFPVKDIHFEELGLHFPRLQSACAREIAKISSEFTSLVSKRASATSEQATRAISLIHQQQLAIVEAMLQTLMVEEFEGSRCILVFLPGINSIHVHYERISQMIERTHVAHQLKLFVLHSSVELGDQREAFRVFPTKTVKIILSTNIAESSVTIPDVTHVINCGLENQVQLPSDHAHIEVIMSTWCSRASTKQRAGRAGRVMPGTAYHLFPKQFQDSCMLEYSTPEILRKPLDRIILLLKGKLQAFGEPTALLKQALDAPELKHIKGAYELLASFHAVSHSDESMARITKFGEFVCHFPLSLELCRLLVLGVSTTVGAKSSTPVLLHTIVLVAILAVPDLSVVPSWYHAKSAQQFNEDVKHSLKTKLDLDDGLWSEPLSIWRHYWQFMASHTCATRHPPNIAAMCRKNGLSSRRYQSLNHVICELCSRVISLKRRDAQGFGKLLDTRAVEMLSKLEIYASTQRVDTTMLSYAKAVSSDDVHAARFLLVVGFSSNILVASLDKLSTKTGEKEKEKKKEKGKRKEKGQNAAQCTDRVVLTVAAESVRPMAALSGSQRSQLYRQLLLDKTHQVSESSKDSNRVTLVCSETPTAKDDTPRSLLSLASVIERTSFPASLLYYISDRRYPVELGLVLPAASNDSEVIETKIRTHLKPTDELASLSWADPRSGKVLLGSRSLMKLPIRKLDARIHDRRLRAVYTEKLFAGSEQSVICSRCTLLPPNVASYYALVALVTAPRRSNVWVMAQNDETLAFTFVRLDQQTIELPPGKCLTTTALECVNRLRSGLSKALFGDGGIAVEDIALICQDALLEPMAKSGKNTFKLTQLVMDSEIASAAADSQPQEQLPRYLLD</sequence>
<reference evidence="6" key="2">
    <citation type="journal article" date="2023" name="Microbiol Resour">
        <title>Decontamination and Annotation of the Draft Genome Sequence of the Oomycete Lagenidium giganteum ARSEF 373.</title>
        <authorList>
            <person name="Morgan W.R."/>
            <person name="Tartar A."/>
        </authorList>
    </citation>
    <scope>NUCLEOTIDE SEQUENCE</scope>
    <source>
        <strain evidence="6">ARSEF 373</strain>
    </source>
</reference>
<evidence type="ECO:0000313" key="6">
    <source>
        <dbReference type="EMBL" id="DAZ98685.1"/>
    </source>
</evidence>
<dbReference type="Gene3D" id="3.40.50.300">
    <property type="entry name" value="P-loop containing nucleotide triphosphate hydrolases"/>
    <property type="match status" value="2"/>
</dbReference>
<feature type="domain" description="Helicase C-terminal" evidence="5">
    <location>
        <begin position="1099"/>
        <end position="1274"/>
    </location>
</feature>
<dbReference type="GO" id="GO:0004386">
    <property type="term" value="F:helicase activity"/>
    <property type="evidence" value="ECO:0007669"/>
    <property type="project" value="TreeGrafter"/>
</dbReference>
<dbReference type="CDD" id="cd17917">
    <property type="entry name" value="DEXHc_RHA-like"/>
    <property type="match status" value="1"/>
</dbReference>
<dbReference type="PROSITE" id="PS51194">
    <property type="entry name" value="HELICASE_CTER"/>
    <property type="match status" value="1"/>
</dbReference>
<evidence type="ECO:0008006" key="8">
    <source>
        <dbReference type="Google" id="ProtNLM"/>
    </source>
</evidence>
<dbReference type="SMART" id="SM00487">
    <property type="entry name" value="DEXDc"/>
    <property type="match status" value="1"/>
</dbReference>
<dbReference type="Gene3D" id="1.20.120.1080">
    <property type="match status" value="1"/>
</dbReference>
<dbReference type="InterPro" id="IPR001650">
    <property type="entry name" value="Helicase_C-like"/>
</dbReference>
<dbReference type="SMART" id="SM00490">
    <property type="entry name" value="HELICc"/>
    <property type="match status" value="1"/>
</dbReference>
<dbReference type="CDD" id="cd18791">
    <property type="entry name" value="SF2_C_RHA"/>
    <property type="match status" value="1"/>
</dbReference>
<evidence type="ECO:0000256" key="1">
    <source>
        <dbReference type="ARBA" id="ARBA00022741"/>
    </source>
</evidence>
<dbReference type="InterPro" id="IPR014001">
    <property type="entry name" value="Helicase_ATP-bd"/>
</dbReference>
<feature type="region of interest" description="Disordered" evidence="3">
    <location>
        <begin position="794"/>
        <end position="824"/>
    </location>
</feature>
<dbReference type="Pfam" id="PF00867">
    <property type="entry name" value="XPG_I"/>
    <property type="match status" value="1"/>
</dbReference>
<organism evidence="6 7">
    <name type="scientific">Lagenidium giganteum</name>
    <dbReference type="NCBI Taxonomy" id="4803"/>
    <lineage>
        <taxon>Eukaryota</taxon>
        <taxon>Sar</taxon>
        <taxon>Stramenopiles</taxon>
        <taxon>Oomycota</taxon>
        <taxon>Peronosporomycetes</taxon>
        <taxon>Pythiales</taxon>
        <taxon>Pythiaceae</taxon>
    </lineage>
</organism>
<gene>
    <name evidence="6" type="ORF">N0F65_008811</name>
</gene>
<feature type="region of interest" description="Disordered" evidence="3">
    <location>
        <begin position="739"/>
        <end position="771"/>
    </location>
</feature>
<dbReference type="PANTHER" id="PTHR18934">
    <property type="entry name" value="ATP-DEPENDENT RNA HELICASE"/>
    <property type="match status" value="1"/>
</dbReference>
<dbReference type="PROSITE" id="PS51192">
    <property type="entry name" value="HELICASE_ATP_BIND_1"/>
    <property type="match status" value="1"/>
</dbReference>
<dbReference type="SUPFAM" id="SSF52540">
    <property type="entry name" value="P-loop containing nucleoside triphosphate hydrolases"/>
    <property type="match status" value="1"/>
</dbReference>
<dbReference type="PANTHER" id="PTHR18934:SF145">
    <property type="entry name" value="ATP-DEPENDENT RNA HELICASE DHX57-RELATED"/>
    <property type="match status" value="1"/>
</dbReference>
<dbReference type="GO" id="GO:0004518">
    <property type="term" value="F:nuclease activity"/>
    <property type="evidence" value="ECO:0007669"/>
    <property type="project" value="InterPro"/>
</dbReference>
<protein>
    <recommendedName>
        <fullName evidence="8">ATP-dependent RNA helicase</fullName>
    </recommendedName>
</protein>
<reference evidence="6" key="1">
    <citation type="submission" date="2022-11" db="EMBL/GenBank/DDBJ databases">
        <authorList>
            <person name="Morgan W.R."/>
            <person name="Tartar A."/>
        </authorList>
    </citation>
    <scope>NUCLEOTIDE SEQUENCE</scope>
    <source>
        <strain evidence="6">ARSEF 373</strain>
    </source>
</reference>